<dbReference type="InterPro" id="IPR009057">
    <property type="entry name" value="Homeodomain-like_sf"/>
</dbReference>
<gene>
    <name evidence="9" type="ORF">niasHT_025667</name>
</gene>
<dbReference type="CDD" id="cd00086">
    <property type="entry name" value="homeodomain"/>
    <property type="match status" value="1"/>
</dbReference>
<dbReference type="InterPro" id="IPR031701">
    <property type="entry name" value="SIX1_SD"/>
</dbReference>
<comment type="caution">
    <text evidence="9">The sequence shown here is derived from an EMBL/GenBank/DDBJ whole genome shotgun (WGS) entry which is preliminary data.</text>
</comment>
<evidence type="ECO:0000256" key="7">
    <source>
        <dbReference type="SAM" id="MobiDB-lite"/>
    </source>
</evidence>
<evidence type="ECO:0000256" key="5">
    <source>
        <dbReference type="PROSITE-ProRule" id="PRU00108"/>
    </source>
</evidence>
<dbReference type="EMBL" id="JBICBT010000769">
    <property type="protein sequence ID" value="KAL3101650.1"/>
    <property type="molecule type" value="Genomic_DNA"/>
</dbReference>
<dbReference type="InterPro" id="IPR001356">
    <property type="entry name" value="HD"/>
</dbReference>
<dbReference type="Pfam" id="PF00046">
    <property type="entry name" value="Homeodomain"/>
    <property type="match status" value="1"/>
</dbReference>
<comment type="subcellular location">
    <subcellularLocation>
        <location evidence="1 5 6">Nucleus</location>
    </subcellularLocation>
</comment>
<organism evidence="9 10">
    <name type="scientific">Heterodera trifolii</name>
    <dbReference type="NCBI Taxonomy" id="157864"/>
    <lineage>
        <taxon>Eukaryota</taxon>
        <taxon>Metazoa</taxon>
        <taxon>Ecdysozoa</taxon>
        <taxon>Nematoda</taxon>
        <taxon>Chromadorea</taxon>
        <taxon>Rhabditida</taxon>
        <taxon>Tylenchina</taxon>
        <taxon>Tylenchomorpha</taxon>
        <taxon>Tylenchoidea</taxon>
        <taxon>Heteroderidae</taxon>
        <taxon>Heteroderinae</taxon>
        <taxon>Heterodera</taxon>
    </lineage>
</organism>
<name>A0ABD2KG62_9BILA</name>
<protein>
    <recommendedName>
        <fullName evidence="8">Homeobox domain-containing protein</fullName>
    </recommendedName>
</protein>
<dbReference type="GO" id="GO:0005634">
    <property type="term" value="C:nucleus"/>
    <property type="evidence" value="ECO:0007669"/>
    <property type="project" value="UniProtKB-SubCell"/>
</dbReference>
<feature type="DNA-binding region" description="Homeobox" evidence="5">
    <location>
        <begin position="155"/>
        <end position="205"/>
    </location>
</feature>
<keyword evidence="10" id="KW-1185">Reference proteome</keyword>
<dbReference type="AlphaFoldDB" id="A0ABD2KG62"/>
<keyword evidence="3 5" id="KW-0371">Homeobox</keyword>
<reference evidence="9 10" key="1">
    <citation type="submission" date="2024-10" db="EMBL/GenBank/DDBJ databases">
        <authorList>
            <person name="Kim D."/>
        </authorList>
    </citation>
    <scope>NUCLEOTIDE SEQUENCE [LARGE SCALE GENOMIC DNA]</scope>
    <source>
        <strain evidence="9">BH-2024</strain>
    </source>
</reference>
<evidence type="ECO:0000256" key="3">
    <source>
        <dbReference type="ARBA" id="ARBA00023155"/>
    </source>
</evidence>
<evidence type="ECO:0000256" key="4">
    <source>
        <dbReference type="ARBA" id="ARBA00023242"/>
    </source>
</evidence>
<evidence type="ECO:0000313" key="10">
    <source>
        <dbReference type="Proteomes" id="UP001620626"/>
    </source>
</evidence>
<dbReference type="SMART" id="SM00389">
    <property type="entry name" value="HOX"/>
    <property type="match status" value="1"/>
</dbReference>
<evidence type="ECO:0000256" key="2">
    <source>
        <dbReference type="ARBA" id="ARBA00023125"/>
    </source>
</evidence>
<evidence type="ECO:0000259" key="8">
    <source>
        <dbReference type="PROSITE" id="PS50071"/>
    </source>
</evidence>
<feature type="domain" description="Homeobox" evidence="8">
    <location>
        <begin position="153"/>
        <end position="204"/>
    </location>
</feature>
<dbReference type="PANTHER" id="PTHR10390">
    <property type="entry name" value="HOMEOBOX PROTEIN SIX"/>
    <property type="match status" value="1"/>
</dbReference>
<keyword evidence="2 5" id="KW-0238">DNA-binding</keyword>
<evidence type="ECO:0000256" key="1">
    <source>
        <dbReference type="ARBA" id="ARBA00004123"/>
    </source>
</evidence>
<keyword evidence="4 5" id="KW-0539">Nucleus</keyword>
<dbReference type="Pfam" id="PF16878">
    <property type="entry name" value="SIX1_SD"/>
    <property type="match status" value="1"/>
</dbReference>
<dbReference type="GO" id="GO:0003677">
    <property type="term" value="F:DNA binding"/>
    <property type="evidence" value="ECO:0007669"/>
    <property type="project" value="UniProtKB-UniRule"/>
</dbReference>
<sequence>MDCPPKIPLPNELLSELANAFRFDFHWSVLRVSSSVFDHFFAKRQQKIIQNVHLYFKQHFFSHLNVPMHEAVVAARILTKFQMGNFNEMYAIFENHEFSRQIQPMLQKMWTEAHYMEAEQIRGSPLFPVDKYRLRKKHPFPRTILNEEKVYFFKEQDRKILKKYYLNDAYPNQAVRKQLAEETGFMIMRVDNWFKNRRQRDKKQQQKMSADYSPRIAEEIKAQKQIMADAKKVFEAATARLEQLEQKQQQQAQNLSPAKMPPAELEKEDEIFGPIEKKKRKETDE</sequence>
<evidence type="ECO:0000313" key="9">
    <source>
        <dbReference type="EMBL" id="KAL3101650.1"/>
    </source>
</evidence>
<proteinExistence type="predicted"/>
<evidence type="ECO:0000256" key="6">
    <source>
        <dbReference type="RuleBase" id="RU000682"/>
    </source>
</evidence>
<accession>A0ABD2KG62</accession>
<dbReference type="Gene3D" id="1.10.10.60">
    <property type="entry name" value="Homeodomain-like"/>
    <property type="match status" value="1"/>
</dbReference>
<feature type="region of interest" description="Disordered" evidence="7">
    <location>
        <begin position="244"/>
        <end position="285"/>
    </location>
</feature>
<dbReference type="PANTHER" id="PTHR10390:SF33">
    <property type="entry name" value="PROTEIN OPTIX"/>
    <property type="match status" value="1"/>
</dbReference>
<dbReference type="PROSITE" id="PS50071">
    <property type="entry name" value="HOMEOBOX_2"/>
    <property type="match status" value="1"/>
</dbReference>
<dbReference type="Proteomes" id="UP001620626">
    <property type="component" value="Unassembled WGS sequence"/>
</dbReference>
<dbReference type="SUPFAM" id="SSF46689">
    <property type="entry name" value="Homeodomain-like"/>
    <property type="match status" value="1"/>
</dbReference>